<dbReference type="InterPro" id="IPR018875">
    <property type="entry name" value="Antirepressor_Ant_N"/>
</dbReference>
<dbReference type="OrthoDB" id="4193033at2"/>
<dbReference type="PRINTS" id="PR01994">
    <property type="entry name" value="ANTIREPRESSR"/>
</dbReference>
<dbReference type="AlphaFoldDB" id="A0A1H0U3I0"/>
<sequence length="262" mass="29347">MTESTPSRQLVHIPFHGDDLIATERDGKPMVALKRIADNLGLDWYTQHRKLSAAHWACTVNMTIQLPGDSQSRETAFGDTRTVLMWLATINPAKVADQVRPKLEQYQVEVADVLEQYFTEGGAINPRATEDQLATIVSRAEGQARVLSALSGVVDQSWLDAKGRHVAARALGEEPEVDPNERPLTVGEYLEERGITGAALRSMSTMFGTRLKALFRETYGEEPGTADRFVNGALRPVAVYTERHRFLFDRVWQRYYADDRAA</sequence>
<keyword evidence="3" id="KW-1185">Reference proteome</keyword>
<protein>
    <submittedName>
        <fullName evidence="2">P22_AR N-terminal domain-containing protein</fullName>
    </submittedName>
</protein>
<reference evidence="3" key="1">
    <citation type="submission" date="2016-10" db="EMBL/GenBank/DDBJ databases">
        <authorList>
            <person name="Varghese N."/>
            <person name="Submissions S."/>
        </authorList>
    </citation>
    <scope>NUCLEOTIDE SEQUENCE [LARGE SCALE GENOMIC DNA]</scope>
    <source>
        <strain evidence="3">DSM 46732</strain>
    </source>
</reference>
<dbReference type="EMBL" id="FNJR01000006">
    <property type="protein sequence ID" value="SDP60508.1"/>
    <property type="molecule type" value="Genomic_DNA"/>
</dbReference>
<dbReference type="Proteomes" id="UP000199497">
    <property type="component" value="Unassembled WGS sequence"/>
</dbReference>
<dbReference type="STRING" id="405564.SAMN04487905_10612"/>
<evidence type="ECO:0000313" key="3">
    <source>
        <dbReference type="Proteomes" id="UP000199497"/>
    </source>
</evidence>
<dbReference type="Pfam" id="PF10547">
    <property type="entry name" value="P22_AR_N"/>
    <property type="match status" value="1"/>
</dbReference>
<name>A0A1H0U3I0_9ACTN</name>
<proteinExistence type="predicted"/>
<organism evidence="2 3">
    <name type="scientific">Actinopolyspora xinjiangensis</name>
    <dbReference type="NCBI Taxonomy" id="405564"/>
    <lineage>
        <taxon>Bacteria</taxon>
        <taxon>Bacillati</taxon>
        <taxon>Actinomycetota</taxon>
        <taxon>Actinomycetes</taxon>
        <taxon>Actinopolysporales</taxon>
        <taxon>Actinopolysporaceae</taxon>
        <taxon>Actinopolyspora</taxon>
    </lineage>
</organism>
<accession>A0A1H0U3I0</accession>
<dbReference type="RefSeq" id="WP_092601124.1">
    <property type="nucleotide sequence ID" value="NZ_FNJR01000006.1"/>
</dbReference>
<evidence type="ECO:0000259" key="1">
    <source>
        <dbReference type="Pfam" id="PF10547"/>
    </source>
</evidence>
<feature type="domain" description="Antirepressor protein ant N-terminal" evidence="1">
    <location>
        <begin position="12"/>
        <end position="123"/>
    </location>
</feature>
<evidence type="ECO:0000313" key="2">
    <source>
        <dbReference type="EMBL" id="SDP60508.1"/>
    </source>
</evidence>
<gene>
    <name evidence="2" type="ORF">SAMN04487905_10612</name>
</gene>